<dbReference type="GeneID" id="94550268"/>
<keyword evidence="2" id="KW-1185">Reference proteome</keyword>
<dbReference type="AlphaFoldDB" id="A0A2U1FKK7"/>
<organism evidence="1 2">
    <name type="scientific">Porphyromonas loveana</name>
    <dbReference type="NCBI Taxonomy" id="1884669"/>
    <lineage>
        <taxon>Bacteria</taxon>
        <taxon>Pseudomonadati</taxon>
        <taxon>Bacteroidota</taxon>
        <taxon>Bacteroidia</taxon>
        <taxon>Bacteroidales</taxon>
        <taxon>Porphyromonadaceae</taxon>
        <taxon>Porphyromonas</taxon>
    </lineage>
</organism>
<dbReference type="EMBL" id="QEKY01000004">
    <property type="protein sequence ID" value="PVZ12735.1"/>
    <property type="molecule type" value="Genomic_DNA"/>
</dbReference>
<dbReference type="Pfam" id="PF09700">
    <property type="entry name" value="Cas_Cmr3"/>
    <property type="match status" value="1"/>
</dbReference>
<sequence>MPTYLVKLTPIDKFFFGQKNTFEKDNVNYFVRSSHFPQQTALLGLLRYQLLCHADKSVFDNNKIVNSKAAKELIGEKSFSPEEPSVDNFGLIESLSPVFLMDKETGEMYLPAGLRYQEKEKEKGKYEPLHLKKEGSVVLLEDYDTKKGVYSRWISDRIQSDTIAEDDFFKEDTRVGIRKNYTGGTEDDAFFCETFYHFANYVGGDLKEGNEGTAHSNCEKELKKVHDYCFAFRFRAKEEVRFEKSKIVHLGGERQPFLMEVTKEENTDLLPLKDFSFAKDRSLYMVLLLSDACIPSEIAKEALFAITEVKDFACLLTQTDGDRRFYNRFGKRVKGHKEVKTKDVHLTHERELYIAGSLFYFEDYEAADKFCQRVISSHFHTIGYNYTTIIEPDNKQKTR</sequence>
<comment type="caution">
    <text evidence="1">The sequence shown here is derived from an EMBL/GenBank/DDBJ whole genome shotgun (WGS) entry which is preliminary data.</text>
</comment>
<dbReference type="NCBIfam" id="TIGR01888">
    <property type="entry name" value="cas_cmr3"/>
    <property type="match status" value="1"/>
</dbReference>
<dbReference type="RefSeq" id="WP_116678820.1">
    <property type="nucleotide sequence ID" value="NZ_QEKY01000004.1"/>
</dbReference>
<dbReference type="Proteomes" id="UP000245462">
    <property type="component" value="Unassembled WGS sequence"/>
</dbReference>
<accession>A0A2U1FKK7</accession>
<gene>
    <name evidence="1" type="ORF">C7382_10442</name>
</gene>
<dbReference type="OrthoDB" id="1011615at2"/>
<evidence type="ECO:0000313" key="1">
    <source>
        <dbReference type="EMBL" id="PVZ12735.1"/>
    </source>
</evidence>
<dbReference type="InterPro" id="IPR019117">
    <property type="entry name" value="CRISPR-assoc_protein_Cmr3"/>
</dbReference>
<evidence type="ECO:0000313" key="2">
    <source>
        <dbReference type="Proteomes" id="UP000245462"/>
    </source>
</evidence>
<reference evidence="1 2" key="1">
    <citation type="submission" date="2018-04" db="EMBL/GenBank/DDBJ databases">
        <title>Genomic Encyclopedia of Type Strains, Phase IV (KMG-IV): sequencing the most valuable type-strain genomes for metagenomic binning, comparative biology and taxonomic classification.</title>
        <authorList>
            <person name="Goeker M."/>
        </authorList>
    </citation>
    <scope>NUCLEOTIDE SEQUENCE [LARGE SCALE GENOMIC DNA]</scope>
    <source>
        <strain evidence="1 2">DSM 28520</strain>
    </source>
</reference>
<name>A0A2U1FKK7_9PORP</name>
<dbReference type="InterPro" id="IPR010165">
    <property type="entry name" value="CRISPR-Cmr3_IIIB"/>
</dbReference>
<protein>
    <submittedName>
        <fullName evidence="1">CRISPR-associated protein Cmr3</fullName>
    </submittedName>
</protein>
<proteinExistence type="predicted"/>